<dbReference type="EMBL" id="JASNQZ010000015">
    <property type="protein sequence ID" value="KAL0947849.1"/>
    <property type="molecule type" value="Genomic_DNA"/>
</dbReference>
<feature type="chain" id="PRO_5045162915" description="Secreted protein" evidence="1">
    <location>
        <begin position="22"/>
        <end position="147"/>
    </location>
</feature>
<evidence type="ECO:0000313" key="2">
    <source>
        <dbReference type="EMBL" id="KAL0947849.1"/>
    </source>
</evidence>
<dbReference type="Proteomes" id="UP001556367">
    <property type="component" value="Unassembled WGS sequence"/>
</dbReference>
<accession>A0ABR3IX13</accession>
<sequence length="147" mass="16363">MALQKLRFPLALLTWIASGSGRRAINPMRFQFLHFLLHPPPCFHVCVGLLDEINSVYRRILGAGLVPKSYSPRRDYNLIQRLASSVLEAVDSRRECQSGAESTTGTRASGGGFRRPESVLAQTMWRRSGGDILVLDVDVSCREAFTV</sequence>
<proteinExistence type="predicted"/>
<reference evidence="3" key="1">
    <citation type="submission" date="2024-06" db="EMBL/GenBank/DDBJ databases">
        <title>Multi-omics analyses provide insights into the biosynthesis of the anticancer antibiotic pleurotin in Hohenbuehelia grisea.</title>
        <authorList>
            <person name="Weaver J.A."/>
            <person name="Alberti F."/>
        </authorList>
    </citation>
    <scope>NUCLEOTIDE SEQUENCE [LARGE SCALE GENOMIC DNA]</scope>
    <source>
        <strain evidence="3">T-177</strain>
    </source>
</reference>
<comment type="caution">
    <text evidence="2">The sequence shown here is derived from an EMBL/GenBank/DDBJ whole genome shotgun (WGS) entry which is preliminary data.</text>
</comment>
<evidence type="ECO:0000256" key="1">
    <source>
        <dbReference type="SAM" id="SignalP"/>
    </source>
</evidence>
<keyword evidence="3" id="KW-1185">Reference proteome</keyword>
<gene>
    <name evidence="2" type="ORF">HGRIS_013910</name>
</gene>
<evidence type="ECO:0008006" key="4">
    <source>
        <dbReference type="Google" id="ProtNLM"/>
    </source>
</evidence>
<organism evidence="2 3">
    <name type="scientific">Hohenbuehelia grisea</name>
    <dbReference type="NCBI Taxonomy" id="104357"/>
    <lineage>
        <taxon>Eukaryota</taxon>
        <taxon>Fungi</taxon>
        <taxon>Dikarya</taxon>
        <taxon>Basidiomycota</taxon>
        <taxon>Agaricomycotina</taxon>
        <taxon>Agaricomycetes</taxon>
        <taxon>Agaricomycetidae</taxon>
        <taxon>Agaricales</taxon>
        <taxon>Pleurotineae</taxon>
        <taxon>Pleurotaceae</taxon>
        <taxon>Hohenbuehelia</taxon>
    </lineage>
</organism>
<feature type="signal peptide" evidence="1">
    <location>
        <begin position="1"/>
        <end position="21"/>
    </location>
</feature>
<name>A0ABR3IX13_9AGAR</name>
<evidence type="ECO:0000313" key="3">
    <source>
        <dbReference type="Proteomes" id="UP001556367"/>
    </source>
</evidence>
<protein>
    <recommendedName>
        <fullName evidence="4">Secreted protein</fullName>
    </recommendedName>
</protein>
<keyword evidence="1" id="KW-0732">Signal</keyword>